<dbReference type="Pfam" id="PF00282">
    <property type="entry name" value="Pyridoxal_deC"/>
    <property type="match status" value="1"/>
</dbReference>
<evidence type="ECO:0000256" key="2">
    <source>
        <dbReference type="ARBA" id="ARBA00009533"/>
    </source>
</evidence>
<dbReference type="RefSeq" id="WP_344782476.1">
    <property type="nucleotide sequence ID" value="NZ_BAABAF010000006.1"/>
</dbReference>
<gene>
    <name evidence="7" type="ORF">GCM10022240_16600</name>
</gene>
<evidence type="ECO:0000256" key="5">
    <source>
        <dbReference type="ARBA" id="ARBA00023239"/>
    </source>
</evidence>
<evidence type="ECO:0000256" key="4">
    <source>
        <dbReference type="ARBA" id="ARBA00022898"/>
    </source>
</evidence>
<dbReference type="InterPro" id="IPR015422">
    <property type="entry name" value="PyrdxlP-dep_Trfase_small"/>
</dbReference>
<dbReference type="SUPFAM" id="SSF53383">
    <property type="entry name" value="PLP-dependent transferases"/>
    <property type="match status" value="1"/>
</dbReference>
<dbReference type="EMBL" id="BAABAF010000006">
    <property type="protein sequence ID" value="GAA3765078.1"/>
    <property type="molecule type" value="Genomic_DNA"/>
</dbReference>
<keyword evidence="3" id="KW-0210">Decarboxylase</keyword>
<proteinExistence type="inferred from homology"/>
<keyword evidence="8" id="KW-1185">Reference proteome</keyword>
<dbReference type="PANTHER" id="PTHR45677">
    <property type="entry name" value="GLUTAMATE DECARBOXYLASE-RELATED"/>
    <property type="match status" value="1"/>
</dbReference>
<dbReference type="Proteomes" id="UP001500540">
    <property type="component" value="Unassembled WGS sequence"/>
</dbReference>
<evidence type="ECO:0000256" key="6">
    <source>
        <dbReference type="RuleBase" id="RU000382"/>
    </source>
</evidence>
<comment type="cofactor">
    <cofactor evidence="1 6">
        <name>pyridoxal 5'-phosphate</name>
        <dbReference type="ChEBI" id="CHEBI:597326"/>
    </cofactor>
</comment>
<evidence type="ECO:0000313" key="7">
    <source>
        <dbReference type="EMBL" id="GAA3765078.1"/>
    </source>
</evidence>
<comment type="caution">
    <text evidence="7">The sequence shown here is derived from an EMBL/GenBank/DDBJ whole genome shotgun (WGS) entry which is preliminary data.</text>
</comment>
<protein>
    <recommendedName>
        <fullName evidence="9">Aspartate aminotransferase family protein</fullName>
    </recommendedName>
</protein>
<dbReference type="PANTHER" id="PTHR45677:SF8">
    <property type="entry name" value="CYSTEINE SULFINIC ACID DECARBOXYLASE"/>
    <property type="match status" value="1"/>
</dbReference>
<reference evidence="8" key="1">
    <citation type="journal article" date="2019" name="Int. J. Syst. Evol. Microbiol.">
        <title>The Global Catalogue of Microorganisms (GCM) 10K type strain sequencing project: providing services to taxonomists for standard genome sequencing and annotation.</title>
        <authorList>
            <consortium name="The Broad Institute Genomics Platform"/>
            <consortium name="The Broad Institute Genome Sequencing Center for Infectious Disease"/>
            <person name="Wu L."/>
            <person name="Ma J."/>
        </authorList>
    </citation>
    <scope>NUCLEOTIDE SEQUENCE [LARGE SCALE GENOMIC DNA]</scope>
    <source>
        <strain evidence="8">JCM 16950</strain>
    </source>
</reference>
<dbReference type="Gene3D" id="3.90.1150.10">
    <property type="entry name" value="Aspartate Aminotransferase, domain 1"/>
    <property type="match status" value="1"/>
</dbReference>
<accession>A0ABP7GIM3</accession>
<dbReference type="InterPro" id="IPR015424">
    <property type="entry name" value="PyrdxlP-dep_Trfase"/>
</dbReference>
<comment type="similarity">
    <text evidence="2 6">Belongs to the group II decarboxylase family.</text>
</comment>
<evidence type="ECO:0008006" key="9">
    <source>
        <dbReference type="Google" id="ProtNLM"/>
    </source>
</evidence>
<dbReference type="InterPro" id="IPR002129">
    <property type="entry name" value="PyrdxlP-dep_de-COase"/>
</dbReference>
<evidence type="ECO:0000256" key="1">
    <source>
        <dbReference type="ARBA" id="ARBA00001933"/>
    </source>
</evidence>
<organism evidence="7 8">
    <name type="scientific">Microbacterium kribbense</name>
    <dbReference type="NCBI Taxonomy" id="433645"/>
    <lineage>
        <taxon>Bacteria</taxon>
        <taxon>Bacillati</taxon>
        <taxon>Actinomycetota</taxon>
        <taxon>Actinomycetes</taxon>
        <taxon>Micrococcales</taxon>
        <taxon>Microbacteriaceae</taxon>
        <taxon>Microbacterium</taxon>
    </lineage>
</organism>
<evidence type="ECO:0000313" key="8">
    <source>
        <dbReference type="Proteomes" id="UP001500540"/>
    </source>
</evidence>
<sequence length="421" mass="43720">MAHESDFAPDEDGLQNALARLIDAKLRRGTAHGDPVAPLPVPAQWPADGIGSRAALARLADTALVEATRLDHAGFFAHMDPPTPWVTWAAAQWAAAMNQNLLQPDSAPRARLLEQRVVEWLAPEFGMTGGHLVPDSTLANLTALWAARDLTGARRVVASAVAHVSVAKAARILGMQLVEVPVDAAQRLRADLLPADLSDAAVVLTAGTTATGSIDPLDAASGAAWRHVDAAWAGPLQLSSHAAVLDGIEGADSVAISAHKWLYQPKESALVLFADVAAAHECLSYGGSYLGAPNIGLLGSHGAAALPLAATLLAWGRVGLAARIDADMALAARLAARVAAEPALELWAAPVAGVVVWRPRGADPVAVRARLQDAWVSTAVVDGQSWFRSVAANPLADPDHVVDAVLAAMSALARDTAAGRY</sequence>
<dbReference type="InterPro" id="IPR015421">
    <property type="entry name" value="PyrdxlP-dep_Trfase_major"/>
</dbReference>
<dbReference type="Gene3D" id="3.40.640.10">
    <property type="entry name" value="Type I PLP-dependent aspartate aminotransferase-like (Major domain)"/>
    <property type="match status" value="1"/>
</dbReference>
<keyword evidence="5 6" id="KW-0456">Lyase</keyword>
<evidence type="ECO:0000256" key="3">
    <source>
        <dbReference type="ARBA" id="ARBA00022793"/>
    </source>
</evidence>
<name>A0ABP7GIM3_9MICO</name>
<keyword evidence="4 6" id="KW-0663">Pyridoxal phosphate</keyword>